<dbReference type="AlphaFoldDB" id="A0A1G1XK13"/>
<evidence type="ECO:0000313" key="3">
    <source>
        <dbReference type="Proteomes" id="UP000178570"/>
    </source>
</evidence>
<accession>A0A1G1XK13</accession>
<keyword evidence="1" id="KW-1133">Transmembrane helix</keyword>
<feature type="transmembrane region" description="Helical" evidence="1">
    <location>
        <begin position="57"/>
        <end position="78"/>
    </location>
</feature>
<keyword evidence="1" id="KW-0472">Membrane</keyword>
<evidence type="ECO:0000256" key="1">
    <source>
        <dbReference type="SAM" id="Phobius"/>
    </source>
</evidence>
<evidence type="ECO:0000313" key="2">
    <source>
        <dbReference type="EMBL" id="OGY40369.1"/>
    </source>
</evidence>
<sequence length="214" mass="24235">MEKFKDLMWLLFTPQGVAYMLRTASREPTRYLIPILLFLILTTLLGVISVIGVIFLIYIGLFITVRLLSFIFSVISAVTKGFSDETMKAIMAWLVMLGGLSGVVILNQNGPTSEPGEISTPIPKISLDTKIESPTIYKYILKDLTNVRICGSLDCLIIGQYPAMTEFEFNESINNLPEWIRIQWIDNVGVTQYGYIHWSAFNISNAEAWLLRDR</sequence>
<dbReference type="Proteomes" id="UP000178570">
    <property type="component" value="Unassembled WGS sequence"/>
</dbReference>
<protein>
    <submittedName>
        <fullName evidence="2">Uncharacterized protein</fullName>
    </submittedName>
</protein>
<feature type="transmembrane region" description="Helical" evidence="1">
    <location>
        <begin position="31"/>
        <end position="51"/>
    </location>
</feature>
<dbReference type="EMBL" id="MHHY01000009">
    <property type="protein sequence ID" value="OGY40369.1"/>
    <property type="molecule type" value="Genomic_DNA"/>
</dbReference>
<name>A0A1G1XK13_9BACT</name>
<comment type="caution">
    <text evidence="2">The sequence shown here is derived from an EMBL/GenBank/DDBJ whole genome shotgun (WGS) entry which is preliminary data.</text>
</comment>
<keyword evidence="1" id="KW-0812">Transmembrane</keyword>
<organism evidence="2 3">
    <name type="scientific">Candidatus Brennerbacteria bacterium RIFOXYD1_FULL_41_16</name>
    <dbReference type="NCBI Taxonomy" id="1797529"/>
    <lineage>
        <taxon>Bacteria</taxon>
        <taxon>Candidatus Brenneribacteriota</taxon>
    </lineage>
</organism>
<proteinExistence type="predicted"/>
<reference evidence="2 3" key="1">
    <citation type="journal article" date="2016" name="Nat. Commun.">
        <title>Thousands of microbial genomes shed light on interconnected biogeochemical processes in an aquifer system.</title>
        <authorList>
            <person name="Anantharaman K."/>
            <person name="Brown C.T."/>
            <person name="Hug L.A."/>
            <person name="Sharon I."/>
            <person name="Castelle C.J."/>
            <person name="Probst A.J."/>
            <person name="Thomas B.C."/>
            <person name="Singh A."/>
            <person name="Wilkins M.J."/>
            <person name="Karaoz U."/>
            <person name="Brodie E.L."/>
            <person name="Williams K.H."/>
            <person name="Hubbard S.S."/>
            <person name="Banfield J.F."/>
        </authorList>
    </citation>
    <scope>NUCLEOTIDE SEQUENCE [LARGE SCALE GENOMIC DNA]</scope>
</reference>
<feature type="transmembrane region" description="Helical" evidence="1">
    <location>
        <begin position="90"/>
        <end position="106"/>
    </location>
</feature>
<gene>
    <name evidence="2" type="ORF">A2570_03785</name>
</gene>